<gene>
    <name evidence="1" type="ORF">CK203_044949</name>
</gene>
<dbReference type="PANTHER" id="PTHR33223:SF8">
    <property type="entry name" value="OS04G0172440 PROTEIN"/>
    <property type="match status" value="1"/>
</dbReference>
<proteinExistence type="predicted"/>
<reference evidence="1 2" key="1">
    <citation type="journal article" date="2018" name="PLoS Genet.">
        <title>Population sequencing reveals clonal diversity and ancestral inbreeding in the grapevine cultivar Chardonnay.</title>
        <authorList>
            <person name="Roach M.J."/>
            <person name="Johnson D.L."/>
            <person name="Bohlmann J."/>
            <person name="van Vuuren H.J."/>
            <person name="Jones S.J."/>
            <person name="Pretorius I.S."/>
            <person name="Schmidt S.A."/>
            <person name="Borneman A.R."/>
        </authorList>
    </citation>
    <scope>NUCLEOTIDE SEQUENCE [LARGE SCALE GENOMIC DNA]</scope>
    <source>
        <strain evidence="2">cv. Chardonnay</strain>
        <tissue evidence="1">Leaf</tissue>
    </source>
</reference>
<dbReference type="Proteomes" id="UP000288805">
    <property type="component" value="Unassembled WGS sequence"/>
</dbReference>
<evidence type="ECO:0000313" key="2">
    <source>
        <dbReference type="Proteomes" id="UP000288805"/>
    </source>
</evidence>
<protein>
    <recommendedName>
        <fullName evidence="3">Retrotransposon gag domain-containing protein</fullName>
    </recommendedName>
</protein>
<accession>A0A438HFQ4</accession>
<organism evidence="1 2">
    <name type="scientific">Vitis vinifera</name>
    <name type="common">Grape</name>
    <dbReference type="NCBI Taxonomy" id="29760"/>
    <lineage>
        <taxon>Eukaryota</taxon>
        <taxon>Viridiplantae</taxon>
        <taxon>Streptophyta</taxon>
        <taxon>Embryophyta</taxon>
        <taxon>Tracheophyta</taxon>
        <taxon>Spermatophyta</taxon>
        <taxon>Magnoliopsida</taxon>
        <taxon>eudicotyledons</taxon>
        <taxon>Gunneridae</taxon>
        <taxon>Pentapetalae</taxon>
        <taxon>rosids</taxon>
        <taxon>Vitales</taxon>
        <taxon>Vitaceae</taxon>
        <taxon>Viteae</taxon>
        <taxon>Vitis</taxon>
    </lineage>
</organism>
<evidence type="ECO:0000313" key="1">
    <source>
        <dbReference type="EMBL" id="RVW83199.1"/>
    </source>
</evidence>
<comment type="caution">
    <text evidence="1">The sequence shown here is derived from an EMBL/GenBank/DDBJ whole genome shotgun (WGS) entry which is preliminary data.</text>
</comment>
<sequence>MGELSPLRNPLGMRGSACVEVMTTLHGSTPSPWRHAEGCIPLEGTIASSRDPLSHPFYPIDATHGSLALKAIGSSRWGCNYGDACFPNRDGYQIEYIWALLLRTCQLIPTESHSYCTLSSVSIFLGGFTLIDLDSPLWIRVGGRLTRVSDQSDQRSDQKDMDSQIVTIDQFAAAMASIQEAIANLGQMIDGQQAQQVIVQESAQFDTTVPPPPPPSQSVPQVIPFTLHSQTEVVPLLVTLLIPTLEDPHTRMDRLEQRLRQMRVSDEVITWEDFDGSPVASLSAKFRMPEIERYKGIACPHIHLRLYSTIMRAHRLDEAQMVMLFPMSLSGAAQRWFASLDISRRRTWDDLAQALYGIEEGIARGLWLESSPTDSKKKKP</sequence>
<dbReference type="AlphaFoldDB" id="A0A438HFQ4"/>
<evidence type="ECO:0008006" key="3">
    <source>
        <dbReference type="Google" id="ProtNLM"/>
    </source>
</evidence>
<name>A0A438HFQ4_VITVI</name>
<dbReference type="PANTHER" id="PTHR33223">
    <property type="entry name" value="CCHC-TYPE DOMAIN-CONTAINING PROTEIN"/>
    <property type="match status" value="1"/>
</dbReference>
<dbReference type="EMBL" id="QGNW01000231">
    <property type="protein sequence ID" value="RVW83199.1"/>
    <property type="molecule type" value="Genomic_DNA"/>
</dbReference>